<dbReference type="Pfam" id="PF13592">
    <property type="entry name" value="HTH_33"/>
    <property type="match status" value="1"/>
</dbReference>
<dbReference type="InterPro" id="IPR025959">
    <property type="entry name" value="Winged_HTH_dom"/>
</dbReference>
<proteinExistence type="predicted"/>
<dbReference type="EMBL" id="VXPY01000064">
    <property type="protein sequence ID" value="MYD90505.1"/>
    <property type="molecule type" value="Genomic_DNA"/>
</dbReference>
<reference evidence="3" key="1">
    <citation type="submission" date="2019-09" db="EMBL/GenBank/DDBJ databases">
        <title>Characterisation of the sponge microbiome using genome-centric metagenomics.</title>
        <authorList>
            <person name="Engelberts J.P."/>
            <person name="Robbins S.J."/>
            <person name="De Goeij J.M."/>
            <person name="Aranda M."/>
            <person name="Bell S.C."/>
            <person name="Webster N.S."/>
        </authorList>
    </citation>
    <scope>NUCLEOTIDE SEQUENCE</scope>
    <source>
        <strain evidence="3">SB0662_bin_9</strain>
    </source>
</reference>
<feature type="domain" description="Winged helix-turn helix" evidence="2">
    <location>
        <begin position="17"/>
        <end position="72"/>
    </location>
</feature>
<feature type="region of interest" description="Disordered" evidence="1">
    <location>
        <begin position="53"/>
        <end position="78"/>
    </location>
</feature>
<protein>
    <submittedName>
        <fullName evidence="3">Winged helix-turn-helix domain-containing protein</fullName>
    </submittedName>
</protein>
<dbReference type="AlphaFoldDB" id="A0A6B1DUM0"/>
<evidence type="ECO:0000256" key="1">
    <source>
        <dbReference type="SAM" id="MobiDB-lite"/>
    </source>
</evidence>
<sequence length="78" mass="8405">MTPVQQEALVAEAAQGVFATAQAVRDWIEAEFGVVYTVGSMYTLLPRLGIRLKTPRPRHPKADPQAQTAWKKGGSGPG</sequence>
<gene>
    <name evidence="3" type="ORF">F4Y08_09255</name>
</gene>
<evidence type="ECO:0000313" key="3">
    <source>
        <dbReference type="EMBL" id="MYD90505.1"/>
    </source>
</evidence>
<organism evidence="3">
    <name type="scientific">Caldilineaceae bacterium SB0662_bin_9</name>
    <dbReference type="NCBI Taxonomy" id="2605258"/>
    <lineage>
        <taxon>Bacteria</taxon>
        <taxon>Bacillati</taxon>
        <taxon>Chloroflexota</taxon>
        <taxon>Caldilineae</taxon>
        <taxon>Caldilineales</taxon>
        <taxon>Caldilineaceae</taxon>
    </lineage>
</organism>
<evidence type="ECO:0000259" key="2">
    <source>
        <dbReference type="Pfam" id="PF13592"/>
    </source>
</evidence>
<accession>A0A6B1DUM0</accession>
<name>A0A6B1DUM0_9CHLR</name>
<comment type="caution">
    <text evidence="3">The sequence shown here is derived from an EMBL/GenBank/DDBJ whole genome shotgun (WGS) entry which is preliminary data.</text>
</comment>